<proteinExistence type="inferred from homology"/>
<evidence type="ECO:0000256" key="1">
    <source>
        <dbReference type="ARBA" id="ARBA00007768"/>
    </source>
</evidence>
<protein>
    <recommendedName>
        <fullName evidence="2">Copper homeostasis protein cutC homolog</fullName>
    </recommendedName>
</protein>
<comment type="similarity">
    <text evidence="1">Belongs to the CutC family.</text>
</comment>
<evidence type="ECO:0000313" key="3">
    <source>
        <dbReference type="EMBL" id="KAJ7686704.1"/>
    </source>
</evidence>
<gene>
    <name evidence="3" type="ORF">B0H17DRAFT_1303414</name>
</gene>
<reference evidence="3" key="1">
    <citation type="submission" date="2023-03" db="EMBL/GenBank/DDBJ databases">
        <title>Massive genome expansion in bonnet fungi (Mycena s.s.) driven by repeated elements and novel gene families across ecological guilds.</title>
        <authorList>
            <consortium name="Lawrence Berkeley National Laboratory"/>
            <person name="Harder C.B."/>
            <person name="Miyauchi S."/>
            <person name="Viragh M."/>
            <person name="Kuo A."/>
            <person name="Thoen E."/>
            <person name="Andreopoulos B."/>
            <person name="Lu D."/>
            <person name="Skrede I."/>
            <person name="Drula E."/>
            <person name="Henrissat B."/>
            <person name="Morin E."/>
            <person name="Kohler A."/>
            <person name="Barry K."/>
            <person name="LaButti K."/>
            <person name="Morin E."/>
            <person name="Salamov A."/>
            <person name="Lipzen A."/>
            <person name="Mereny Z."/>
            <person name="Hegedus B."/>
            <person name="Baldrian P."/>
            <person name="Stursova M."/>
            <person name="Weitz H."/>
            <person name="Taylor A."/>
            <person name="Grigoriev I.V."/>
            <person name="Nagy L.G."/>
            <person name="Martin F."/>
            <person name="Kauserud H."/>
        </authorList>
    </citation>
    <scope>NUCLEOTIDE SEQUENCE</scope>
    <source>
        <strain evidence="3">CBHHK067</strain>
    </source>
</reference>
<dbReference type="Pfam" id="PF03932">
    <property type="entry name" value="CutC"/>
    <property type="match status" value="1"/>
</dbReference>
<name>A0AAD7DA92_MYCRO</name>
<evidence type="ECO:0000256" key="2">
    <source>
        <dbReference type="ARBA" id="ARBA00019014"/>
    </source>
</evidence>
<organism evidence="3 4">
    <name type="scientific">Mycena rosella</name>
    <name type="common">Pink bonnet</name>
    <name type="synonym">Agaricus rosellus</name>
    <dbReference type="NCBI Taxonomy" id="1033263"/>
    <lineage>
        <taxon>Eukaryota</taxon>
        <taxon>Fungi</taxon>
        <taxon>Dikarya</taxon>
        <taxon>Basidiomycota</taxon>
        <taxon>Agaricomycotina</taxon>
        <taxon>Agaricomycetes</taxon>
        <taxon>Agaricomycetidae</taxon>
        <taxon>Agaricales</taxon>
        <taxon>Marasmiineae</taxon>
        <taxon>Mycenaceae</taxon>
        <taxon>Mycena</taxon>
    </lineage>
</organism>
<dbReference type="PANTHER" id="PTHR12598">
    <property type="entry name" value="COPPER HOMEOSTASIS PROTEIN CUTC"/>
    <property type="match status" value="1"/>
</dbReference>
<dbReference type="InterPro" id="IPR005627">
    <property type="entry name" value="CutC-like"/>
</dbReference>
<sequence length="69" mass="7999">MSFDVHVVQYNTPSTGDFLYSDHEIEVMLEDIRFFKRRGVQGVVFGALKADERINIRVIKRLIDEALSL</sequence>
<dbReference type="PANTHER" id="PTHR12598:SF0">
    <property type="entry name" value="COPPER HOMEOSTASIS PROTEIN CUTC HOMOLOG"/>
    <property type="match status" value="1"/>
</dbReference>
<dbReference type="InterPro" id="IPR036822">
    <property type="entry name" value="CutC-like_dom_sf"/>
</dbReference>
<dbReference type="Gene3D" id="3.20.20.380">
    <property type="entry name" value="Copper homeostasis (CutC) domain"/>
    <property type="match status" value="1"/>
</dbReference>
<dbReference type="GO" id="GO:0005507">
    <property type="term" value="F:copper ion binding"/>
    <property type="evidence" value="ECO:0007669"/>
    <property type="project" value="TreeGrafter"/>
</dbReference>
<dbReference type="SUPFAM" id="SSF110395">
    <property type="entry name" value="CutC-like"/>
    <property type="match status" value="1"/>
</dbReference>
<accession>A0AAD7DA92</accession>
<evidence type="ECO:0000313" key="4">
    <source>
        <dbReference type="Proteomes" id="UP001221757"/>
    </source>
</evidence>
<comment type="caution">
    <text evidence="3">The sequence shown here is derived from an EMBL/GenBank/DDBJ whole genome shotgun (WGS) entry which is preliminary data.</text>
</comment>
<dbReference type="Proteomes" id="UP001221757">
    <property type="component" value="Unassembled WGS sequence"/>
</dbReference>
<dbReference type="AlphaFoldDB" id="A0AAD7DA92"/>
<keyword evidence="4" id="KW-1185">Reference proteome</keyword>
<dbReference type="EMBL" id="JARKIE010000094">
    <property type="protein sequence ID" value="KAJ7686704.1"/>
    <property type="molecule type" value="Genomic_DNA"/>
</dbReference>